<evidence type="ECO:0000259" key="2">
    <source>
        <dbReference type="Pfam" id="PF03372"/>
    </source>
</evidence>
<feature type="domain" description="Endonuclease/exonuclease/phosphatase" evidence="2">
    <location>
        <begin position="89"/>
        <end position="292"/>
    </location>
</feature>
<organism evidence="3 4">
    <name type="scientific">Kitasatospora indigofera</name>
    <dbReference type="NCBI Taxonomy" id="67307"/>
    <lineage>
        <taxon>Bacteria</taxon>
        <taxon>Bacillati</taxon>
        <taxon>Actinomycetota</taxon>
        <taxon>Actinomycetes</taxon>
        <taxon>Kitasatosporales</taxon>
        <taxon>Streptomycetaceae</taxon>
        <taxon>Kitasatospora</taxon>
    </lineage>
</organism>
<feature type="transmembrane region" description="Helical" evidence="1">
    <location>
        <begin position="28"/>
        <end position="47"/>
    </location>
</feature>
<dbReference type="InterPro" id="IPR036691">
    <property type="entry name" value="Endo/exonu/phosph_ase_sf"/>
</dbReference>
<reference evidence="3" key="2">
    <citation type="submission" date="2020-09" db="EMBL/GenBank/DDBJ databases">
        <authorList>
            <person name="Sun Q."/>
            <person name="Ohkuma M."/>
        </authorList>
    </citation>
    <scope>NUCLEOTIDE SEQUENCE</scope>
    <source>
        <strain evidence="3">JCM 4646</strain>
    </source>
</reference>
<dbReference type="Proteomes" id="UP000617734">
    <property type="component" value="Unassembled WGS sequence"/>
</dbReference>
<dbReference type="InterPro" id="IPR005135">
    <property type="entry name" value="Endo/exonuclease/phosphatase"/>
</dbReference>
<dbReference type="Gene3D" id="3.60.10.10">
    <property type="entry name" value="Endonuclease/exonuclease/phosphatase"/>
    <property type="match status" value="1"/>
</dbReference>
<keyword evidence="4" id="KW-1185">Reference proteome</keyword>
<dbReference type="Pfam" id="PF03372">
    <property type="entry name" value="Exo_endo_phos"/>
    <property type="match status" value="1"/>
</dbReference>
<dbReference type="SUPFAM" id="SSF56219">
    <property type="entry name" value="DNase I-like"/>
    <property type="match status" value="1"/>
</dbReference>
<dbReference type="AlphaFoldDB" id="A0A919G7R3"/>
<accession>A0A919G7R3</accession>
<comment type="caution">
    <text evidence="3">The sequence shown here is derived from an EMBL/GenBank/DDBJ whole genome shotgun (WGS) entry which is preliminary data.</text>
</comment>
<evidence type="ECO:0000313" key="4">
    <source>
        <dbReference type="Proteomes" id="UP000617734"/>
    </source>
</evidence>
<name>A0A919G7R3_9ACTN</name>
<proteinExistence type="predicted"/>
<protein>
    <recommendedName>
        <fullName evidence="2">Endonuclease/exonuclease/phosphatase domain-containing protein</fullName>
    </recommendedName>
</protein>
<keyword evidence="1" id="KW-1133">Transmembrane helix</keyword>
<gene>
    <name evidence="3" type="ORF">GCM10018781_58080</name>
</gene>
<dbReference type="GO" id="GO:0003824">
    <property type="term" value="F:catalytic activity"/>
    <property type="evidence" value="ECO:0007669"/>
    <property type="project" value="InterPro"/>
</dbReference>
<evidence type="ECO:0000256" key="1">
    <source>
        <dbReference type="SAM" id="Phobius"/>
    </source>
</evidence>
<sequence length="301" mass="31862">MAAAVLLTFLLLGHRVLPNRVGHLGSLVETFLPWLGTAVPVLLLCALAGRSPRAVLAVLVPAVVWTTMFGGMLSGAGTAPATPGELRVLQHNVSDENRDPAGTARALVQAGPDLIALEELTPAALPAYQEVFARGFPHRAVLGSVGLWSRYPLTGAVPLDIRPSGFADADWQRALRATVHAPEGEIAVYVAHLPSIRFGVRGLGADRRDDSARRLGRMLDGEPLGRVVLSGDLNSTLDDRGLGPLTSRLAAARSGFGFTWPAARPLARIDQVLCRGLHPVSTAALPATGSDHLPVIARLRW</sequence>
<keyword evidence="1" id="KW-0472">Membrane</keyword>
<keyword evidence="1" id="KW-0812">Transmembrane</keyword>
<evidence type="ECO:0000313" key="3">
    <source>
        <dbReference type="EMBL" id="GHH79643.1"/>
    </source>
</evidence>
<feature type="transmembrane region" description="Helical" evidence="1">
    <location>
        <begin position="54"/>
        <end position="73"/>
    </location>
</feature>
<dbReference type="EMBL" id="BNBO01000043">
    <property type="protein sequence ID" value="GHH79643.1"/>
    <property type="molecule type" value="Genomic_DNA"/>
</dbReference>
<reference evidence="3" key="1">
    <citation type="journal article" date="2014" name="Int. J. Syst. Evol. Microbiol.">
        <title>Complete genome sequence of Corynebacterium casei LMG S-19264T (=DSM 44701T), isolated from a smear-ripened cheese.</title>
        <authorList>
            <consortium name="US DOE Joint Genome Institute (JGI-PGF)"/>
            <person name="Walter F."/>
            <person name="Albersmeier A."/>
            <person name="Kalinowski J."/>
            <person name="Ruckert C."/>
        </authorList>
    </citation>
    <scope>NUCLEOTIDE SEQUENCE</scope>
    <source>
        <strain evidence="3">JCM 4646</strain>
    </source>
</reference>